<accession>D3BGP3</accession>
<keyword evidence="3" id="KW-0732">Signal</keyword>
<keyword evidence="5" id="KW-1185">Reference proteome</keyword>
<name>D3BGP3_HETP5</name>
<feature type="transmembrane region" description="Helical" evidence="2">
    <location>
        <begin position="968"/>
        <end position="992"/>
    </location>
</feature>
<evidence type="ECO:0000313" key="4">
    <source>
        <dbReference type="EMBL" id="EFA79277.1"/>
    </source>
</evidence>
<dbReference type="Proteomes" id="UP000001396">
    <property type="component" value="Unassembled WGS sequence"/>
</dbReference>
<reference evidence="4 5" key="1">
    <citation type="journal article" date="2011" name="Genome Res.">
        <title>Phylogeny-wide analysis of social amoeba genomes highlights ancient origins for complex intercellular communication.</title>
        <authorList>
            <person name="Heidel A.J."/>
            <person name="Lawal H.M."/>
            <person name="Felder M."/>
            <person name="Schilde C."/>
            <person name="Helps N.R."/>
            <person name="Tunggal B."/>
            <person name="Rivero F."/>
            <person name="John U."/>
            <person name="Schleicher M."/>
            <person name="Eichinger L."/>
            <person name="Platzer M."/>
            <person name="Noegel A.A."/>
            <person name="Schaap P."/>
            <person name="Gloeckner G."/>
        </authorList>
    </citation>
    <scope>NUCLEOTIDE SEQUENCE [LARGE SCALE GENOMIC DNA]</scope>
    <source>
        <strain evidence="5">ATCC 26659 / Pp 5 / PN500</strain>
    </source>
</reference>
<feature type="compositionally biased region" description="Basic and acidic residues" evidence="1">
    <location>
        <begin position="1010"/>
        <end position="1021"/>
    </location>
</feature>
<dbReference type="AlphaFoldDB" id="D3BGP3"/>
<evidence type="ECO:0000313" key="5">
    <source>
        <dbReference type="Proteomes" id="UP000001396"/>
    </source>
</evidence>
<keyword evidence="2" id="KW-1133">Transmembrane helix</keyword>
<organism evidence="4 5">
    <name type="scientific">Heterostelium pallidum (strain ATCC 26659 / Pp 5 / PN500)</name>
    <name type="common">Cellular slime mold</name>
    <name type="synonym">Polysphondylium pallidum</name>
    <dbReference type="NCBI Taxonomy" id="670386"/>
    <lineage>
        <taxon>Eukaryota</taxon>
        <taxon>Amoebozoa</taxon>
        <taxon>Evosea</taxon>
        <taxon>Eumycetozoa</taxon>
        <taxon>Dictyostelia</taxon>
        <taxon>Acytosteliales</taxon>
        <taxon>Acytosteliaceae</taxon>
        <taxon>Heterostelium</taxon>
    </lineage>
</organism>
<keyword evidence="2" id="KW-0472">Membrane</keyword>
<dbReference type="OMA" id="IDRGINC"/>
<proteinExistence type="predicted"/>
<dbReference type="EMBL" id="ADBJ01000035">
    <property type="protein sequence ID" value="EFA79277.1"/>
    <property type="molecule type" value="Genomic_DNA"/>
</dbReference>
<keyword evidence="2" id="KW-0812">Transmembrane</keyword>
<dbReference type="FunCoup" id="D3BGP3">
    <property type="interactions" value="597"/>
</dbReference>
<protein>
    <submittedName>
        <fullName evidence="4">Uncharacterized protein</fullName>
    </submittedName>
</protein>
<feature type="compositionally biased region" description="Acidic residues" evidence="1">
    <location>
        <begin position="1022"/>
        <end position="1031"/>
    </location>
</feature>
<feature type="region of interest" description="Disordered" evidence="1">
    <location>
        <begin position="1010"/>
        <end position="1031"/>
    </location>
</feature>
<evidence type="ECO:0000256" key="2">
    <source>
        <dbReference type="SAM" id="Phobius"/>
    </source>
</evidence>
<evidence type="ECO:0000256" key="3">
    <source>
        <dbReference type="SAM" id="SignalP"/>
    </source>
</evidence>
<feature type="signal peptide" evidence="3">
    <location>
        <begin position="1"/>
        <end position="23"/>
    </location>
</feature>
<dbReference type="GeneID" id="31363176"/>
<evidence type="ECO:0000256" key="1">
    <source>
        <dbReference type="SAM" id="MobiDB-lite"/>
    </source>
</evidence>
<dbReference type="InParanoid" id="D3BGP3"/>
<gene>
    <name evidence="4" type="ORF">PPL_07695</name>
</gene>
<feature type="chain" id="PRO_5003042451" evidence="3">
    <location>
        <begin position="24"/>
        <end position="1031"/>
    </location>
</feature>
<dbReference type="RefSeq" id="XP_020431398.1">
    <property type="nucleotide sequence ID" value="XM_020578529.1"/>
</dbReference>
<sequence>MSRINWAVITVSLLLLFVVASFGQLTFPKSFGDTYSTFIAYSNYENGYTISHKEYSNGKLKLARFEAGNITIFDIAKNTLYMYDTRNQSNCNAYTDVTHQLFLPSFMMIPSLIGDATFNFINFTTIDRGINCSLFQNQTISSSVTNATTKVTVDNNVNVTNVQSVSNGVCLKGVNVTTLNISTVCTADPYNLTVSCSFTNVTDSTATIPSCTFQVRDTTQLQSFVGDANTSKITIETKSITTVVNQTKTFYLDTSARYPVRLTMSSSFVRDNSTVSSGNSEIDWIDWIESKDQQVSIYTIPANCPVVASGGFNPFAMSPNKTLGPSPTNITGLPFGFSLVLEEEMQGLEVNSIVWNADFKQNYESIEQDHSSGGDVITLLTSTKATFSFNTFTLDCSTSDVPNPFTSDIRRNIVYRVLHELVKFNWTFVSRSVYRSIDADVYTATVAEPNYPYTYNLTMYMVAPGWSFLGRYGVGPDTSIPLAIESAYSSGDIKGKDKWDIYIFTPQAMPNNYLNISQSNCYPTIPSQYNSTVYVNFGDVGATYYYNETFISNSSYYAAVGKFGGPYDVAIITNSTNSTTGTFTYKSGAACTSYNLSSVVMNDKYTESIRYLVRGPKFGATSFVNFTRIDGYNIGIWKSAISSGDYFDVIDNKTYAQNTDFYYYWRVLSPGQYIPYRMSADYKLVDPNTSTSIRNFSVYIEWMTFNTGIQNASIYQPATNCVKSNTTANLSQIMTLPTRNFMAKPIDTIQPTLPPAFNANIEIERDLSNSTGVTFSQKVYVQWKYDSVNKAESFQIIYPDGNYSNNIMICYTDTMGQGYSVFSNNGSPFSWFGQPLYVNPFVYGLGSLNFDGKIGTDIIYNFTNFVKQSKFSNPRPTFSGVPVDQWTANNGTLVFSWYPSGWQYPNNPATQRVPTGAQRVNPSNNMVATETWKFLQFSVSDPKSGWAEVCKNATRLKPSTFSLGLSNAAIAVIISVSSLATVGIGLLVYCVIKRRSIQGKQQPGHILLEERNEAHHRLHEDHEDDMQREDY</sequence>
<comment type="caution">
    <text evidence="4">The sequence shown here is derived from an EMBL/GenBank/DDBJ whole genome shotgun (WGS) entry which is preliminary data.</text>
</comment>